<evidence type="ECO:0000313" key="3">
    <source>
        <dbReference type="Proteomes" id="UP000028926"/>
    </source>
</evidence>
<dbReference type="GO" id="GO:0005737">
    <property type="term" value="C:cytoplasm"/>
    <property type="evidence" value="ECO:0007669"/>
    <property type="project" value="TreeGrafter"/>
</dbReference>
<dbReference type="Proteomes" id="UP000028926">
    <property type="component" value="Chromosome"/>
</dbReference>
<dbReference type="KEGG" id="paca:ID47_07325"/>
<dbReference type="InterPro" id="IPR036047">
    <property type="entry name" value="F-box-like_dom_sf"/>
</dbReference>
<protein>
    <recommendedName>
        <fullName evidence="4">F-box domain-containing protein</fullName>
    </recommendedName>
</protein>
<evidence type="ECO:0008006" key="4">
    <source>
        <dbReference type="Google" id="ProtNLM"/>
    </source>
</evidence>
<proteinExistence type="predicted"/>
<dbReference type="PANTHER" id="PTHR13382">
    <property type="entry name" value="MITOCHONDRIAL ATP SYNTHASE COUPLING FACTOR B"/>
    <property type="match status" value="1"/>
</dbReference>
<dbReference type="SUPFAM" id="SSF81383">
    <property type="entry name" value="F-box domain"/>
    <property type="match status" value="1"/>
</dbReference>
<dbReference type="InterPro" id="IPR050648">
    <property type="entry name" value="F-box_LRR-repeat"/>
</dbReference>
<dbReference type="InterPro" id="IPR006553">
    <property type="entry name" value="Leu-rich_rpt_Cys-con_subtyp"/>
</dbReference>
<evidence type="ECO:0000256" key="1">
    <source>
        <dbReference type="SAM" id="SignalP"/>
    </source>
</evidence>
<feature type="signal peptide" evidence="1">
    <location>
        <begin position="1"/>
        <end position="31"/>
    </location>
</feature>
<dbReference type="OrthoDB" id="8487180at2"/>
<evidence type="ECO:0000313" key="2">
    <source>
        <dbReference type="EMBL" id="AIK96574.1"/>
    </source>
</evidence>
<dbReference type="SUPFAM" id="SSF52047">
    <property type="entry name" value="RNI-like"/>
    <property type="match status" value="1"/>
</dbReference>
<dbReference type="EMBL" id="CP008941">
    <property type="protein sequence ID" value="AIK96574.1"/>
    <property type="molecule type" value="Genomic_DNA"/>
</dbReference>
<feature type="chain" id="PRO_5001717469" description="F-box domain-containing protein" evidence="1">
    <location>
        <begin position="32"/>
        <end position="240"/>
    </location>
</feature>
<dbReference type="PANTHER" id="PTHR13382:SF68">
    <property type="entry name" value="AT02704P"/>
    <property type="match status" value="1"/>
</dbReference>
<gene>
    <name evidence="2" type="ORF">ID47_07325</name>
</gene>
<dbReference type="InterPro" id="IPR032675">
    <property type="entry name" value="LRR_dom_sf"/>
</dbReference>
<keyword evidence="3" id="KW-1185">Reference proteome</keyword>
<dbReference type="AlphaFoldDB" id="A0A077AX68"/>
<dbReference type="STRING" id="91604.ID47_07325"/>
<dbReference type="Gene3D" id="3.80.10.10">
    <property type="entry name" value="Ribonuclease Inhibitor"/>
    <property type="match status" value="1"/>
</dbReference>
<sequence length="240" mass="26786">MENNYKKIKKKIGILLLLSILNLCWQGTALAMDKRAADHAYCDQQGQLLLNKQGVMDNDATSETSVVETLVVGLGTSLLLVRKDPNNLQSSNAAESDPLLFKRLPAEINFYIFQFLKSYYAKQAALVSSFFYNFVNSTRNHLKLKCSITDENLIKLVKKYPNITSLNLEECEELTDVALLTVAKMCPNLTSLNLLGCRKVTAVALIKVAEMCPKLPPLDPRKCQVITMAAIRRVAEECPV</sequence>
<dbReference type="RefSeq" id="WP_038465113.1">
    <property type="nucleotide sequence ID" value="NZ_CP008941.1"/>
</dbReference>
<name>A0A077AX68_9PROT</name>
<keyword evidence="1" id="KW-0732">Signal</keyword>
<dbReference type="HOGENOM" id="CLU_1154759_0_0_5"/>
<accession>A0A077AX68</accession>
<organism evidence="2 3">
    <name type="scientific">Candidatus Odyssella acanthamoebae</name>
    <dbReference type="NCBI Taxonomy" id="91604"/>
    <lineage>
        <taxon>Bacteria</taxon>
        <taxon>Pseudomonadati</taxon>
        <taxon>Pseudomonadota</taxon>
        <taxon>Alphaproteobacteria</taxon>
        <taxon>Holosporales</taxon>
        <taxon>Candidatus Paracaedibacteraceae</taxon>
        <taxon>Candidatus Odyssella</taxon>
    </lineage>
</organism>
<dbReference type="SMART" id="SM00367">
    <property type="entry name" value="LRR_CC"/>
    <property type="match status" value="3"/>
</dbReference>
<reference evidence="2 3" key="1">
    <citation type="submission" date="2014-07" db="EMBL/GenBank/DDBJ databases">
        <title>Comparative genomic insights into amoeba endosymbionts belonging to the families of Holosporaceae and Candidatus Midichloriaceae within Rickettsiales.</title>
        <authorList>
            <person name="Wang Z."/>
            <person name="Wu M."/>
        </authorList>
    </citation>
    <scope>NUCLEOTIDE SEQUENCE [LARGE SCALE GENOMIC DNA]</scope>
    <source>
        <strain evidence="2">PRA3</strain>
    </source>
</reference>